<sequence>MMFIVGFVLLGVLFPMTVLAAGGVGFTDIAAGRYAITYGVERGCIQSSQARSG</sequence>
<reference evidence="1 2" key="1">
    <citation type="journal article" date="2014" name="Nature">
        <title>An environmental bacterial taxon with a large and distinct metabolic repertoire.</title>
        <authorList>
            <person name="Wilson M.C."/>
            <person name="Mori T."/>
            <person name="Ruckert C."/>
            <person name="Uria A.R."/>
            <person name="Helf M.J."/>
            <person name="Takada K."/>
            <person name="Gernert C."/>
            <person name="Steffens U.A."/>
            <person name="Heycke N."/>
            <person name="Schmitt S."/>
            <person name="Rinke C."/>
            <person name="Helfrich E.J."/>
            <person name="Brachmann A.O."/>
            <person name="Gurgui C."/>
            <person name="Wakimoto T."/>
            <person name="Kracht M."/>
            <person name="Crusemann M."/>
            <person name="Hentschel U."/>
            <person name="Abe I."/>
            <person name="Matsunaga S."/>
            <person name="Kalinowski J."/>
            <person name="Takeyama H."/>
            <person name="Piel J."/>
        </authorList>
    </citation>
    <scope>NUCLEOTIDE SEQUENCE [LARGE SCALE GENOMIC DNA]</scope>
    <source>
        <strain evidence="2">TSY2</strain>
    </source>
</reference>
<dbReference type="Proteomes" id="UP000019140">
    <property type="component" value="Unassembled WGS sequence"/>
</dbReference>
<proteinExistence type="predicted"/>
<organism evidence="1 2">
    <name type="scientific">Candidatus Entotheonella gemina</name>
    <dbReference type="NCBI Taxonomy" id="1429439"/>
    <lineage>
        <taxon>Bacteria</taxon>
        <taxon>Pseudomonadati</taxon>
        <taxon>Nitrospinota/Tectimicrobiota group</taxon>
        <taxon>Candidatus Tectimicrobiota</taxon>
        <taxon>Candidatus Entotheonellia</taxon>
        <taxon>Candidatus Entotheonellales</taxon>
        <taxon>Candidatus Entotheonellaceae</taxon>
        <taxon>Candidatus Entotheonella</taxon>
    </lineage>
</organism>
<comment type="caution">
    <text evidence="1">The sequence shown here is derived from an EMBL/GenBank/DDBJ whole genome shotgun (WGS) entry which is preliminary data.</text>
</comment>
<evidence type="ECO:0000313" key="2">
    <source>
        <dbReference type="Proteomes" id="UP000019140"/>
    </source>
</evidence>
<dbReference type="EMBL" id="AZHX01000198">
    <property type="protein sequence ID" value="ETX08519.1"/>
    <property type="molecule type" value="Genomic_DNA"/>
</dbReference>
<dbReference type="AlphaFoldDB" id="W4MDU6"/>
<gene>
    <name evidence="1" type="ORF">ETSY2_04920</name>
</gene>
<evidence type="ECO:0000313" key="1">
    <source>
        <dbReference type="EMBL" id="ETX08519.1"/>
    </source>
</evidence>
<name>W4MDU6_9BACT</name>
<accession>W4MDU6</accession>
<protein>
    <submittedName>
        <fullName evidence="1">Uncharacterized protein</fullName>
    </submittedName>
</protein>
<keyword evidence="2" id="KW-1185">Reference proteome</keyword>
<dbReference type="HOGENOM" id="CLU_3059657_0_0_7"/>